<reference evidence="1" key="1">
    <citation type="journal article" date="2021" name="PeerJ">
        <title>Extensive microbial diversity within the chicken gut microbiome revealed by metagenomics and culture.</title>
        <authorList>
            <person name="Gilroy R."/>
            <person name="Ravi A."/>
            <person name="Getino M."/>
            <person name="Pursley I."/>
            <person name="Horton D.L."/>
            <person name="Alikhan N.F."/>
            <person name="Baker D."/>
            <person name="Gharbi K."/>
            <person name="Hall N."/>
            <person name="Watson M."/>
            <person name="Adriaenssens E.M."/>
            <person name="Foster-Nyarko E."/>
            <person name="Jarju S."/>
            <person name="Secka A."/>
            <person name="Antonio M."/>
            <person name="Oren A."/>
            <person name="Chaudhuri R.R."/>
            <person name="La Ragione R."/>
            <person name="Hildebrand F."/>
            <person name="Pallen M.J."/>
        </authorList>
    </citation>
    <scope>NUCLEOTIDE SEQUENCE</scope>
    <source>
        <strain evidence="1">CHK187-5294</strain>
    </source>
</reference>
<dbReference type="Pfam" id="PF00132">
    <property type="entry name" value="Hexapep"/>
    <property type="match status" value="2"/>
</dbReference>
<dbReference type="InterPro" id="IPR001451">
    <property type="entry name" value="Hexapep"/>
</dbReference>
<dbReference type="AlphaFoldDB" id="A0A9D2A7E7"/>
<dbReference type="InterPro" id="IPR011004">
    <property type="entry name" value="Trimer_LpxA-like_sf"/>
</dbReference>
<reference evidence="1" key="2">
    <citation type="submission" date="2021-04" db="EMBL/GenBank/DDBJ databases">
        <authorList>
            <person name="Gilroy R."/>
        </authorList>
    </citation>
    <scope>NUCLEOTIDE SEQUENCE</scope>
    <source>
        <strain evidence="1">CHK187-5294</strain>
    </source>
</reference>
<dbReference type="EMBL" id="DXCL01000005">
    <property type="protein sequence ID" value="HIZ02806.1"/>
    <property type="molecule type" value="Genomic_DNA"/>
</dbReference>
<sequence>MKIEKGENVFIHSRAYVAGDVALGDGANIWCGACIRGDIAPVRIGRNTNVQDNATVHVGHNRPAVLGDGVTVGHNAVVHGCTVGNNVLIGMGAVILDGAKIGDDCIIGAVTLIPQNKDIPAGSVVYGNPYRVVRQATEEEKRGNAANAEAYVRLAAVYAGAEKTPEL</sequence>
<gene>
    <name evidence="1" type="ORF">H9727_00805</name>
</gene>
<dbReference type="CDD" id="cd04645">
    <property type="entry name" value="LbH_gamma_CA_like"/>
    <property type="match status" value="1"/>
</dbReference>
<dbReference type="SUPFAM" id="SSF51161">
    <property type="entry name" value="Trimeric LpxA-like enzymes"/>
    <property type="match status" value="1"/>
</dbReference>
<name>A0A9D2A7E7_9FIRM</name>
<dbReference type="InterPro" id="IPR047324">
    <property type="entry name" value="LbH_gamma_CA-like"/>
</dbReference>
<proteinExistence type="predicted"/>
<organism evidence="1 2">
    <name type="scientific">Candidatus Borkfalkia avistercoris</name>
    <dbReference type="NCBI Taxonomy" id="2838504"/>
    <lineage>
        <taxon>Bacteria</taxon>
        <taxon>Bacillati</taxon>
        <taxon>Bacillota</taxon>
        <taxon>Clostridia</taxon>
        <taxon>Christensenellales</taxon>
        <taxon>Christensenellaceae</taxon>
        <taxon>Candidatus Borkfalkia</taxon>
    </lineage>
</organism>
<dbReference type="Gene3D" id="2.160.10.10">
    <property type="entry name" value="Hexapeptide repeat proteins"/>
    <property type="match status" value="1"/>
</dbReference>
<comment type="caution">
    <text evidence="1">The sequence shown here is derived from an EMBL/GenBank/DDBJ whole genome shotgun (WGS) entry which is preliminary data.</text>
</comment>
<dbReference type="PANTHER" id="PTHR13061:SF29">
    <property type="entry name" value="GAMMA CARBONIC ANHYDRASE-LIKE 1, MITOCHONDRIAL-RELATED"/>
    <property type="match status" value="1"/>
</dbReference>
<dbReference type="Proteomes" id="UP000824132">
    <property type="component" value="Unassembled WGS sequence"/>
</dbReference>
<dbReference type="InterPro" id="IPR050484">
    <property type="entry name" value="Transf_Hexapept/Carb_Anhydrase"/>
</dbReference>
<protein>
    <submittedName>
        <fullName evidence="1">Gamma carbonic anhydrase family protein</fullName>
    </submittedName>
</protein>
<evidence type="ECO:0000313" key="2">
    <source>
        <dbReference type="Proteomes" id="UP000824132"/>
    </source>
</evidence>
<evidence type="ECO:0000313" key="1">
    <source>
        <dbReference type="EMBL" id="HIZ02806.1"/>
    </source>
</evidence>
<accession>A0A9D2A7E7</accession>
<dbReference type="PANTHER" id="PTHR13061">
    <property type="entry name" value="DYNACTIN SUBUNIT P25"/>
    <property type="match status" value="1"/>
</dbReference>